<feature type="compositionally biased region" description="Low complexity" evidence="1">
    <location>
        <begin position="80"/>
        <end position="90"/>
    </location>
</feature>
<dbReference type="InterPro" id="IPR035992">
    <property type="entry name" value="Ricin_B-like_lectins"/>
</dbReference>
<keyword evidence="2" id="KW-1133">Transmembrane helix</keyword>
<name>A0A1G7XFS1_9ACTN</name>
<dbReference type="GO" id="GO:0030246">
    <property type="term" value="F:carbohydrate binding"/>
    <property type="evidence" value="ECO:0007669"/>
    <property type="project" value="UniProtKB-KW"/>
</dbReference>
<protein>
    <submittedName>
        <fullName evidence="4">Ricin-type beta-trefoil lectin domain-containing protein</fullName>
    </submittedName>
</protein>
<dbReference type="SUPFAM" id="SSF50370">
    <property type="entry name" value="Ricin B-like lectins"/>
    <property type="match status" value="1"/>
</dbReference>
<feature type="region of interest" description="Disordered" evidence="1">
    <location>
        <begin position="161"/>
        <end position="239"/>
    </location>
</feature>
<accession>A0A1G7XFS1</accession>
<dbReference type="PROSITE" id="PS50231">
    <property type="entry name" value="RICIN_B_LECTIN"/>
    <property type="match status" value="1"/>
</dbReference>
<keyword evidence="2" id="KW-0812">Transmembrane</keyword>
<proteinExistence type="predicted"/>
<feature type="compositionally biased region" description="Low complexity" evidence="1">
    <location>
        <begin position="205"/>
        <end position="226"/>
    </location>
</feature>
<feature type="transmembrane region" description="Helical" evidence="2">
    <location>
        <begin position="116"/>
        <end position="138"/>
    </location>
</feature>
<dbReference type="Proteomes" id="UP000198614">
    <property type="component" value="Unassembled WGS sequence"/>
</dbReference>
<feature type="compositionally biased region" description="Low complexity" evidence="1">
    <location>
        <begin position="11"/>
        <end position="22"/>
    </location>
</feature>
<reference evidence="4 5" key="1">
    <citation type="submission" date="2016-10" db="EMBL/GenBank/DDBJ databases">
        <authorList>
            <person name="de Groot N.N."/>
        </authorList>
    </citation>
    <scope>NUCLEOTIDE SEQUENCE [LARGE SCALE GENOMIC DNA]</scope>
    <source>
        <strain evidence="4 5">CGMCC 4.1859</strain>
    </source>
</reference>
<evidence type="ECO:0000313" key="5">
    <source>
        <dbReference type="Proteomes" id="UP000198614"/>
    </source>
</evidence>
<sequence>MSGTNDPRQPAPSSAAQAAEPAAVPPPPPAPAPAPAPVPAPEKTVPDAPAPAPKAEAIPATASVTTTPSVADPEPHADAEAATGAAATADTPDRLTAGTEEATADARPSGRPSRGLLAGAAVAGALLVGVPFLVSGMLHRSGSDGSASDRSAEAGTVLADPADGAAGAYGSASPTASPSPSDSEEAEGGKGEEHGGKGDGRKGARAGAAAGAGVAGESSGKAAAKGSSGGGGKKSGGGAVATRTVISAPGTTLYSHASNRCAEVVGHRGADGSPLQIWDCGKKDWQKWDFRSDGTIRSMGLCMDVAWGSRDNGAVIQLAVCSGNPAQQFRLSGAADLVNPQANKCVDVKDQATGNGTRLQLWDCNGQDNQKWSTR</sequence>
<dbReference type="EMBL" id="FNAX01000031">
    <property type="protein sequence ID" value="SDG82966.1"/>
    <property type="molecule type" value="Genomic_DNA"/>
</dbReference>
<feature type="compositionally biased region" description="Low complexity" evidence="1">
    <location>
        <begin position="161"/>
        <end position="181"/>
    </location>
</feature>
<organism evidence="4 5">
    <name type="scientific">Streptomyces griseoaurantiacus</name>
    <dbReference type="NCBI Taxonomy" id="68213"/>
    <lineage>
        <taxon>Bacteria</taxon>
        <taxon>Bacillati</taxon>
        <taxon>Actinomycetota</taxon>
        <taxon>Actinomycetes</taxon>
        <taxon>Kitasatosporales</taxon>
        <taxon>Streptomycetaceae</taxon>
        <taxon>Streptomyces</taxon>
        <taxon>Streptomyces aurantiacus group</taxon>
    </lineage>
</organism>
<evidence type="ECO:0000256" key="2">
    <source>
        <dbReference type="SAM" id="Phobius"/>
    </source>
</evidence>
<feature type="compositionally biased region" description="Low complexity" evidence="1">
    <location>
        <begin position="53"/>
        <end position="72"/>
    </location>
</feature>
<dbReference type="OrthoDB" id="4175653at2"/>
<dbReference type="SMART" id="SM00458">
    <property type="entry name" value="RICIN"/>
    <property type="match status" value="1"/>
</dbReference>
<dbReference type="Gene3D" id="2.80.10.50">
    <property type="match status" value="2"/>
</dbReference>
<dbReference type="Pfam" id="PF00652">
    <property type="entry name" value="Ricin_B_lectin"/>
    <property type="match status" value="1"/>
</dbReference>
<evidence type="ECO:0000256" key="1">
    <source>
        <dbReference type="SAM" id="MobiDB-lite"/>
    </source>
</evidence>
<dbReference type="CDD" id="cd23452">
    <property type="entry name" value="beta-trefoil_Ricin_RPI"/>
    <property type="match status" value="1"/>
</dbReference>
<feature type="region of interest" description="Disordered" evidence="1">
    <location>
        <begin position="1"/>
        <end position="115"/>
    </location>
</feature>
<evidence type="ECO:0000313" key="4">
    <source>
        <dbReference type="EMBL" id="SDG82966.1"/>
    </source>
</evidence>
<dbReference type="AlphaFoldDB" id="A0A1G7XFS1"/>
<feature type="compositionally biased region" description="Gly residues" evidence="1">
    <location>
        <begin position="227"/>
        <end position="239"/>
    </location>
</feature>
<feature type="compositionally biased region" description="Basic and acidic residues" evidence="1">
    <location>
        <begin position="187"/>
        <end position="202"/>
    </location>
</feature>
<feature type="domain" description="Ricin B lectin" evidence="3">
    <location>
        <begin position="248"/>
        <end position="375"/>
    </location>
</feature>
<keyword evidence="2" id="KW-0472">Membrane</keyword>
<gene>
    <name evidence="4" type="ORF">SAMN05216260_13134</name>
</gene>
<dbReference type="InterPro" id="IPR000772">
    <property type="entry name" value="Ricin_B_lectin"/>
</dbReference>
<feature type="compositionally biased region" description="Pro residues" evidence="1">
    <location>
        <begin position="23"/>
        <end position="40"/>
    </location>
</feature>
<evidence type="ECO:0000259" key="3">
    <source>
        <dbReference type="SMART" id="SM00458"/>
    </source>
</evidence>
<keyword evidence="4" id="KW-0430">Lectin</keyword>